<dbReference type="InterPro" id="IPR000157">
    <property type="entry name" value="TIR_dom"/>
</dbReference>
<dbReference type="RefSeq" id="WP_210225823.1">
    <property type="nucleotide sequence ID" value="NZ_CP072800.1"/>
</dbReference>
<evidence type="ECO:0000313" key="2">
    <source>
        <dbReference type="EMBL" id="QTR48954.1"/>
    </source>
</evidence>
<proteinExistence type="predicted"/>
<dbReference type="Proteomes" id="UP000672027">
    <property type="component" value="Chromosome"/>
</dbReference>
<dbReference type="Pfam" id="PF13676">
    <property type="entry name" value="TIR_2"/>
    <property type="match status" value="1"/>
</dbReference>
<organism evidence="2 3">
    <name type="scientific">Candidatus Thiothrix anitrata</name>
    <dbReference type="NCBI Taxonomy" id="2823902"/>
    <lineage>
        <taxon>Bacteria</taxon>
        <taxon>Pseudomonadati</taxon>
        <taxon>Pseudomonadota</taxon>
        <taxon>Gammaproteobacteria</taxon>
        <taxon>Thiotrichales</taxon>
        <taxon>Thiotrichaceae</taxon>
        <taxon>Thiothrix</taxon>
    </lineage>
</organism>
<name>A0ABX7WYZ3_9GAMM</name>
<keyword evidence="3" id="KW-1185">Reference proteome</keyword>
<dbReference type="EMBL" id="CP072800">
    <property type="protein sequence ID" value="QTR48954.1"/>
    <property type="molecule type" value="Genomic_DNA"/>
</dbReference>
<reference evidence="2 3" key="1">
    <citation type="submission" date="2021-04" db="EMBL/GenBank/DDBJ databases">
        <title>Genomics, taxonomy and metabolism of representatives of sulfur bacteria of the genus Thiothrix: Thiothrix fructosivorans QT, Thiothrix unzii A1T and three new species, Thiothrix subterranea sp. nov., Thiothrix litoralis sp. nov. and 'Candidatus Thiothrix anitrata' sp. nov.</title>
        <authorList>
            <person name="Ravin N.V."/>
            <person name="Smolyakov D."/>
            <person name="Rudenko T.S."/>
            <person name="Mardanov A.V."/>
            <person name="Beletsky A.V."/>
            <person name="Markov N.D."/>
            <person name="Fomenkov A.I."/>
            <person name="Roberts R.J."/>
            <person name="Karnachuk O.V."/>
            <person name="Novikov A."/>
            <person name="Grabovich M.Y."/>
        </authorList>
    </citation>
    <scope>NUCLEOTIDE SEQUENCE [LARGE SCALE GENOMIC DNA]</scope>
    <source>
        <strain evidence="2 3">A52</strain>
    </source>
</reference>
<feature type="domain" description="TIR" evidence="1">
    <location>
        <begin position="3"/>
        <end position="129"/>
    </location>
</feature>
<evidence type="ECO:0000313" key="3">
    <source>
        <dbReference type="Proteomes" id="UP000672027"/>
    </source>
</evidence>
<sequence>MTQPYKIFFSHGGEDTYIVEHFLRPKVEASGAKVFVDSGKIKYGDDFREIILRELKKSHELLILLTKSSLTRPWVLAELGASIITDKRIVAVRYGPSESELQELGILSLLGTKSLMMLDDFDKYLKELECRVGENNHG</sequence>
<dbReference type="PROSITE" id="PS50104">
    <property type="entry name" value="TIR"/>
    <property type="match status" value="1"/>
</dbReference>
<accession>A0ABX7WYZ3</accession>
<keyword evidence="2" id="KW-0675">Receptor</keyword>
<protein>
    <submittedName>
        <fullName evidence="2">Toll/interleukin-1 receptor domain-containing protein</fullName>
    </submittedName>
</protein>
<dbReference type="Gene3D" id="3.40.50.10140">
    <property type="entry name" value="Toll/interleukin-1 receptor homology (TIR) domain"/>
    <property type="match status" value="1"/>
</dbReference>
<evidence type="ECO:0000259" key="1">
    <source>
        <dbReference type="PROSITE" id="PS50104"/>
    </source>
</evidence>
<dbReference type="SUPFAM" id="SSF52200">
    <property type="entry name" value="Toll/Interleukin receptor TIR domain"/>
    <property type="match status" value="1"/>
</dbReference>
<dbReference type="InterPro" id="IPR035897">
    <property type="entry name" value="Toll_tir_struct_dom_sf"/>
</dbReference>
<gene>
    <name evidence="2" type="ORF">J8380_11775</name>
</gene>